<evidence type="ECO:0000313" key="4">
    <source>
        <dbReference type="Proteomes" id="UP000198398"/>
    </source>
</evidence>
<dbReference type="Pfam" id="PF08240">
    <property type="entry name" value="ADH_N"/>
    <property type="match status" value="1"/>
</dbReference>
<dbReference type="SUPFAM" id="SSF50129">
    <property type="entry name" value="GroES-like"/>
    <property type="match status" value="1"/>
</dbReference>
<dbReference type="InterPro" id="IPR011032">
    <property type="entry name" value="GroES-like_sf"/>
</dbReference>
<gene>
    <name evidence="3" type="ORF">CFK39_08785</name>
</gene>
<sequence>MKAYLLTDADSETIALTNVPVPTPGPGELLVRLQAIGVGIHDSYFLPPGAAGALPIGIEGAGVVEEIGGEVPGYHPGTGSRSSTSCSPRVGPGPSSRWSMRTR</sequence>
<dbReference type="OrthoDB" id="9797931at2"/>
<organism evidence="3 4">
    <name type="scientific">Brachybacterium avium</name>
    <dbReference type="NCBI Taxonomy" id="2017485"/>
    <lineage>
        <taxon>Bacteria</taxon>
        <taxon>Bacillati</taxon>
        <taxon>Actinomycetota</taxon>
        <taxon>Actinomycetes</taxon>
        <taxon>Micrococcales</taxon>
        <taxon>Dermabacteraceae</taxon>
        <taxon>Brachybacterium</taxon>
    </lineage>
</organism>
<evidence type="ECO:0000256" key="1">
    <source>
        <dbReference type="SAM" id="MobiDB-lite"/>
    </source>
</evidence>
<dbReference type="Proteomes" id="UP000198398">
    <property type="component" value="Chromosome"/>
</dbReference>
<dbReference type="EMBL" id="CP022316">
    <property type="protein sequence ID" value="ASK65908.1"/>
    <property type="molecule type" value="Genomic_DNA"/>
</dbReference>
<accession>A0A220UCH0</accession>
<protein>
    <recommendedName>
        <fullName evidence="2">Alcohol dehydrogenase-like N-terminal domain-containing protein</fullName>
    </recommendedName>
</protein>
<name>A0A220UCH0_9MICO</name>
<reference evidence="4" key="1">
    <citation type="submission" date="2017-07" db="EMBL/GenBank/DDBJ databases">
        <title>Brachybacterium sp. VR2415.</title>
        <authorList>
            <person name="Tak E.J."/>
            <person name="Bae J.-W."/>
        </authorList>
    </citation>
    <scope>NUCLEOTIDE SEQUENCE [LARGE SCALE GENOMIC DNA]</scope>
    <source>
        <strain evidence="4">VR2415</strain>
    </source>
</reference>
<feature type="domain" description="Alcohol dehydrogenase-like N-terminal" evidence="2">
    <location>
        <begin position="25"/>
        <end position="78"/>
    </location>
</feature>
<dbReference type="Gene3D" id="3.90.180.10">
    <property type="entry name" value="Medium-chain alcohol dehydrogenases, catalytic domain"/>
    <property type="match status" value="1"/>
</dbReference>
<dbReference type="AlphaFoldDB" id="A0A220UCH0"/>
<keyword evidence="4" id="KW-1185">Reference proteome</keyword>
<feature type="region of interest" description="Disordered" evidence="1">
    <location>
        <begin position="69"/>
        <end position="103"/>
    </location>
</feature>
<dbReference type="KEGG" id="brv:CFK39_08785"/>
<proteinExistence type="predicted"/>
<dbReference type="InterPro" id="IPR013154">
    <property type="entry name" value="ADH-like_N"/>
</dbReference>
<evidence type="ECO:0000313" key="3">
    <source>
        <dbReference type="EMBL" id="ASK65908.1"/>
    </source>
</evidence>
<dbReference type="RefSeq" id="WP_089065149.1">
    <property type="nucleotide sequence ID" value="NZ_CP022316.1"/>
</dbReference>
<evidence type="ECO:0000259" key="2">
    <source>
        <dbReference type="Pfam" id="PF08240"/>
    </source>
</evidence>